<protein>
    <submittedName>
        <fullName evidence="1">Uncharacterized protein</fullName>
    </submittedName>
</protein>
<evidence type="ECO:0000313" key="1">
    <source>
        <dbReference type="EMBL" id="KKL95434.1"/>
    </source>
</evidence>
<gene>
    <name evidence="1" type="ORF">LCGC14_1854640</name>
</gene>
<sequence length="49" mass="5925">MSWEEKWSGILNKIGQHLQQSRINDYLFNNFVSVCYCKIFPKQFRKIGE</sequence>
<accession>A0A0F9G982</accession>
<reference evidence="1" key="1">
    <citation type="journal article" date="2015" name="Nature">
        <title>Complex archaea that bridge the gap between prokaryotes and eukaryotes.</title>
        <authorList>
            <person name="Spang A."/>
            <person name="Saw J.H."/>
            <person name="Jorgensen S.L."/>
            <person name="Zaremba-Niedzwiedzka K."/>
            <person name="Martijn J."/>
            <person name="Lind A.E."/>
            <person name="van Eijk R."/>
            <person name="Schleper C."/>
            <person name="Guy L."/>
            <person name="Ettema T.J."/>
        </authorList>
    </citation>
    <scope>NUCLEOTIDE SEQUENCE</scope>
</reference>
<organism evidence="1">
    <name type="scientific">marine sediment metagenome</name>
    <dbReference type="NCBI Taxonomy" id="412755"/>
    <lineage>
        <taxon>unclassified sequences</taxon>
        <taxon>metagenomes</taxon>
        <taxon>ecological metagenomes</taxon>
    </lineage>
</organism>
<name>A0A0F9G982_9ZZZZ</name>
<dbReference type="EMBL" id="LAZR01018678">
    <property type="protein sequence ID" value="KKL95434.1"/>
    <property type="molecule type" value="Genomic_DNA"/>
</dbReference>
<comment type="caution">
    <text evidence="1">The sequence shown here is derived from an EMBL/GenBank/DDBJ whole genome shotgun (WGS) entry which is preliminary data.</text>
</comment>
<dbReference type="AlphaFoldDB" id="A0A0F9G982"/>
<proteinExistence type="predicted"/>